<gene>
    <name evidence="3" type="ORF">O0I10_008225</name>
</gene>
<protein>
    <recommendedName>
        <fullName evidence="2">Methyltransferase domain-containing protein</fullName>
    </recommendedName>
</protein>
<feature type="compositionally biased region" description="Low complexity" evidence="1">
    <location>
        <begin position="69"/>
        <end position="82"/>
    </location>
</feature>
<dbReference type="GO" id="GO:0008168">
    <property type="term" value="F:methyltransferase activity"/>
    <property type="evidence" value="ECO:0007669"/>
    <property type="project" value="TreeGrafter"/>
</dbReference>
<dbReference type="CDD" id="cd02440">
    <property type="entry name" value="AdoMet_MTases"/>
    <property type="match status" value="1"/>
</dbReference>
<dbReference type="Gene3D" id="3.40.50.150">
    <property type="entry name" value="Vaccinia Virus protein VP39"/>
    <property type="match status" value="1"/>
</dbReference>
<dbReference type="InterPro" id="IPR041698">
    <property type="entry name" value="Methyltransf_25"/>
</dbReference>
<name>A0AAD7UYM0_9FUNG</name>
<feature type="compositionally biased region" description="Polar residues" evidence="1">
    <location>
        <begin position="130"/>
        <end position="147"/>
    </location>
</feature>
<evidence type="ECO:0000259" key="2">
    <source>
        <dbReference type="Pfam" id="PF13649"/>
    </source>
</evidence>
<proteinExistence type="predicted"/>
<feature type="compositionally biased region" description="Polar residues" evidence="1">
    <location>
        <begin position="1"/>
        <end position="29"/>
    </location>
</feature>
<dbReference type="SUPFAM" id="SSF53335">
    <property type="entry name" value="S-adenosyl-L-methionine-dependent methyltransferases"/>
    <property type="match status" value="1"/>
</dbReference>
<feature type="compositionally biased region" description="Polar residues" evidence="1">
    <location>
        <begin position="38"/>
        <end position="48"/>
    </location>
</feature>
<evidence type="ECO:0000313" key="4">
    <source>
        <dbReference type="Proteomes" id="UP001234581"/>
    </source>
</evidence>
<dbReference type="AlphaFoldDB" id="A0AAD7UYM0"/>
<dbReference type="Proteomes" id="UP001234581">
    <property type="component" value="Unassembled WGS sequence"/>
</dbReference>
<dbReference type="InterPro" id="IPR029063">
    <property type="entry name" value="SAM-dependent_MTases_sf"/>
</dbReference>
<organism evidence="3 4">
    <name type="scientific">Lichtheimia ornata</name>
    <dbReference type="NCBI Taxonomy" id="688661"/>
    <lineage>
        <taxon>Eukaryota</taxon>
        <taxon>Fungi</taxon>
        <taxon>Fungi incertae sedis</taxon>
        <taxon>Mucoromycota</taxon>
        <taxon>Mucoromycotina</taxon>
        <taxon>Mucoromycetes</taxon>
        <taxon>Mucorales</taxon>
        <taxon>Lichtheimiaceae</taxon>
        <taxon>Lichtheimia</taxon>
    </lineage>
</organism>
<dbReference type="Pfam" id="PF13649">
    <property type="entry name" value="Methyltransf_25"/>
    <property type="match status" value="1"/>
</dbReference>
<dbReference type="PANTHER" id="PTHR43591">
    <property type="entry name" value="METHYLTRANSFERASE"/>
    <property type="match status" value="1"/>
</dbReference>
<evidence type="ECO:0000256" key="1">
    <source>
        <dbReference type="SAM" id="MobiDB-lite"/>
    </source>
</evidence>
<feature type="compositionally biased region" description="Low complexity" evidence="1">
    <location>
        <begin position="110"/>
        <end position="119"/>
    </location>
</feature>
<dbReference type="EMBL" id="JARTCD010000043">
    <property type="protein sequence ID" value="KAJ8656004.1"/>
    <property type="molecule type" value="Genomic_DNA"/>
</dbReference>
<feature type="region of interest" description="Disordered" evidence="1">
    <location>
        <begin position="1"/>
        <end position="147"/>
    </location>
</feature>
<sequence>MGSQQSRPRSPSTVSQTNTYYPSQQSSSWHHPGDQPPYHQQQRSQNPYQREYPLPVLMPSDGRVKVRKNSSPSTTSHTNSKPARARFKPLRAFSTFRFDHNPVFSPPRHTSSTTAAASTAGGGGAPSDGLPSQQQAANDMTSGGTTTLSTAVHPLAVNEEPTTGQTSSFNSNNSANSHQYVWIAGRKYNLVPASSYMLPCDEDEVSRLHLLHFMVRFAIQGNYLAPVSEVLRKGAKVLDMGCGPGAWSMEIASEYPKSQVVGVDISPMFPNDIKPSNCTFHQLNLHDGLPFEDDTFDYIFMRFIGMGIKAEQWESALTELARVLKPGGWIELTEVDAELYRVGPNTRELNQQLIQVMQMLHIDPYAGRTLKSKLEKISCLTDIQTTFISCPGGQWAGKLGQLALQSWQAYYHALGPKICRSVNMPFKEYEDKMESCWREADEYKTFENVHFAYAQKKAAPA</sequence>
<dbReference type="RefSeq" id="XP_058340917.1">
    <property type="nucleotide sequence ID" value="XM_058488232.1"/>
</dbReference>
<dbReference type="GeneID" id="83215632"/>
<feature type="domain" description="Methyltransferase" evidence="2">
    <location>
        <begin position="237"/>
        <end position="328"/>
    </location>
</feature>
<keyword evidence="4" id="KW-1185">Reference proteome</keyword>
<comment type="caution">
    <text evidence="3">The sequence shown here is derived from an EMBL/GenBank/DDBJ whole genome shotgun (WGS) entry which is preliminary data.</text>
</comment>
<reference evidence="3 4" key="1">
    <citation type="submission" date="2023-03" db="EMBL/GenBank/DDBJ databases">
        <title>Genome sequence of Lichtheimia ornata CBS 291.66.</title>
        <authorList>
            <person name="Mohabir J.T."/>
            <person name="Shea T.P."/>
            <person name="Kurbessoian T."/>
            <person name="Berby B."/>
            <person name="Fontaine J."/>
            <person name="Livny J."/>
            <person name="Gnirke A."/>
            <person name="Stajich J.E."/>
            <person name="Cuomo C.A."/>
        </authorList>
    </citation>
    <scope>NUCLEOTIDE SEQUENCE [LARGE SCALE GENOMIC DNA]</scope>
    <source>
        <strain evidence="3">CBS 291.66</strain>
    </source>
</reference>
<accession>A0AAD7UYM0</accession>
<dbReference type="PANTHER" id="PTHR43591:SF24">
    <property type="entry name" value="2-METHOXY-6-POLYPRENYL-1,4-BENZOQUINOL METHYLASE, MITOCHONDRIAL"/>
    <property type="match status" value="1"/>
</dbReference>
<evidence type="ECO:0000313" key="3">
    <source>
        <dbReference type="EMBL" id="KAJ8656004.1"/>
    </source>
</evidence>